<sequence length="160" mass="15975">MAGQWTRVLATGTLAALALGAAGCSDDGSSPSDVASKAASAVSSVGAEVTAAASSAAAQAQQKLDEVKNSVDAKGDVQLGDPATDGEGRTTVEVTADNKEDATKSFAVQVDFRDSGGNLLDTVVVTVPDVAAGKSGKATARSNRKLSGDVTTDIKTALRY</sequence>
<organism evidence="3 4">
    <name type="scientific">Streptomyces polyasparticus</name>
    <dbReference type="NCBI Taxonomy" id="2767826"/>
    <lineage>
        <taxon>Bacteria</taxon>
        <taxon>Bacillati</taxon>
        <taxon>Actinomycetota</taxon>
        <taxon>Actinomycetes</taxon>
        <taxon>Kitasatosporales</taxon>
        <taxon>Streptomycetaceae</taxon>
        <taxon>Streptomyces</taxon>
    </lineage>
</organism>
<feature type="chain" id="PRO_5047484741" description="Lipoprotein" evidence="2">
    <location>
        <begin position="22"/>
        <end position="160"/>
    </location>
</feature>
<dbReference type="Proteomes" id="UP000642284">
    <property type="component" value="Unassembled WGS sequence"/>
</dbReference>
<evidence type="ECO:0000256" key="1">
    <source>
        <dbReference type="SAM" id="MobiDB-lite"/>
    </source>
</evidence>
<keyword evidence="4" id="KW-1185">Reference proteome</keyword>
<evidence type="ECO:0000313" key="3">
    <source>
        <dbReference type="EMBL" id="MBC9714882.1"/>
    </source>
</evidence>
<feature type="region of interest" description="Disordered" evidence="1">
    <location>
        <begin position="68"/>
        <end position="97"/>
    </location>
</feature>
<protein>
    <recommendedName>
        <fullName evidence="5">Lipoprotein</fullName>
    </recommendedName>
</protein>
<feature type="compositionally biased region" description="Basic and acidic residues" evidence="1">
    <location>
        <begin position="86"/>
        <end position="97"/>
    </location>
</feature>
<evidence type="ECO:0008006" key="5">
    <source>
        <dbReference type="Google" id="ProtNLM"/>
    </source>
</evidence>
<evidence type="ECO:0000313" key="4">
    <source>
        <dbReference type="Proteomes" id="UP000642284"/>
    </source>
</evidence>
<comment type="caution">
    <text evidence="3">The sequence shown here is derived from an EMBL/GenBank/DDBJ whole genome shotgun (WGS) entry which is preliminary data.</text>
</comment>
<accession>A0ABR7SJW8</accession>
<feature type="signal peptide" evidence="2">
    <location>
        <begin position="1"/>
        <end position="21"/>
    </location>
</feature>
<reference evidence="3 4" key="1">
    <citation type="submission" date="2020-08" db="EMBL/GenBank/DDBJ databases">
        <title>Genemic of Streptomyces polyaspartic.</title>
        <authorList>
            <person name="Liu W."/>
        </authorList>
    </citation>
    <scope>NUCLEOTIDE SEQUENCE [LARGE SCALE GENOMIC DNA]</scope>
    <source>
        <strain evidence="3 4">TRM66268-LWL</strain>
    </source>
</reference>
<dbReference type="PROSITE" id="PS51257">
    <property type="entry name" value="PROKAR_LIPOPROTEIN"/>
    <property type="match status" value="1"/>
</dbReference>
<dbReference type="EMBL" id="JACTVJ010000010">
    <property type="protein sequence ID" value="MBC9714882.1"/>
    <property type="molecule type" value="Genomic_DNA"/>
</dbReference>
<dbReference type="RefSeq" id="WP_187815340.1">
    <property type="nucleotide sequence ID" value="NZ_JACTVJ010000010.1"/>
</dbReference>
<gene>
    <name evidence="3" type="ORF">H9Y04_20245</name>
</gene>
<keyword evidence="2" id="KW-0732">Signal</keyword>
<name>A0ABR7SJW8_9ACTN</name>
<evidence type="ECO:0000256" key="2">
    <source>
        <dbReference type="SAM" id="SignalP"/>
    </source>
</evidence>
<proteinExistence type="predicted"/>